<evidence type="ECO:0000256" key="2">
    <source>
        <dbReference type="ARBA" id="ARBA00022982"/>
    </source>
</evidence>
<dbReference type="PANTHER" id="PTHR45663:SF11">
    <property type="entry name" value="GEO12009P1"/>
    <property type="match status" value="1"/>
</dbReference>
<gene>
    <name evidence="6" type="ORF">FCALED_LOCUS12842</name>
</gene>
<evidence type="ECO:0000259" key="5">
    <source>
        <dbReference type="PROSITE" id="PS51352"/>
    </source>
</evidence>
<dbReference type="Proteomes" id="UP000789570">
    <property type="component" value="Unassembled WGS sequence"/>
</dbReference>
<dbReference type="AlphaFoldDB" id="A0A9N9ENZ9"/>
<dbReference type="InterPro" id="IPR013766">
    <property type="entry name" value="Thioredoxin_domain"/>
</dbReference>
<keyword evidence="1" id="KW-0813">Transport</keyword>
<dbReference type="InterPro" id="IPR036249">
    <property type="entry name" value="Thioredoxin-like_sf"/>
</dbReference>
<proteinExistence type="predicted"/>
<dbReference type="PANTHER" id="PTHR45663">
    <property type="entry name" value="GEO12009P1"/>
    <property type="match status" value="1"/>
</dbReference>
<feature type="domain" description="Thioredoxin" evidence="5">
    <location>
        <begin position="14"/>
        <end position="138"/>
    </location>
</feature>
<keyword evidence="4" id="KW-0676">Redox-active center</keyword>
<dbReference type="PRINTS" id="PR00421">
    <property type="entry name" value="THIOREDOXIN"/>
</dbReference>
<dbReference type="GO" id="GO:0015035">
    <property type="term" value="F:protein-disulfide reductase activity"/>
    <property type="evidence" value="ECO:0007669"/>
    <property type="project" value="InterPro"/>
</dbReference>
<dbReference type="SUPFAM" id="SSF52833">
    <property type="entry name" value="Thioredoxin-like"/>
    <property type="match status" value="1"/>
</dbReference>
<dbReference type="InterPro" id="IPR017937">
    <property type="entry name" value="Thioredoxin_CS"/>
</dbReference>
<dbReference type="GO" id="GO:0005737">
    <property type="term" value="C:cytoplasm"/>
    <property type="evidence" value="ECO:0007669"/>
    <property type="project" value="TreeGrafter"/>
</dbReference>
<dbReference type="FunFam" id="3.40.30.10:FF:000001">
    <property type="entry name" value="Thioredoxin"/>
    <property type="match status" value="1"/>
</dbReference>
<name>A0A9N9ENZ9_9GLOM</name>
<keyword evidence="3" id="KW-1015">Disulfide bond</keyword>
<keyword evidence="7" id="KW-1185">Reference proteome</keyword>
<dbReference type="PROSITE" id="PS51352">
    <property type="entry name" value="THIOREDOXIN_2"/>
    <property type="match status" value="1"/>
</dbReference>
<dbReference type="Pfam" id="PF00085">
    <property type="entry name" value="Thioredoxin"/>
    <property type="match status" value="1"/>
</dbReference>
<dbReference type="NCBIfam" id="TIGR01068">
    <property type="entry name" value="thioredoxin"/>
    <property type="match status" value="1"/>
</dbReference>
<evidence type="ECO:0000313" key="6">
    <source>
        <dbReference type="EMBL" id="CAG8688746.1"/>
    </source>
</evidence>
<organism evidence="6 7">
    <name type="scientific">Funneliformis caledonium</name>
    <dbReference type="NCBI Taxonomy" id="1117310"/>
    <lineage>
        <taxon>Eukaryota</taxon>
        <taxon>Fungi</taxon>
        <taxon>Fungi incertae sedis</taxon>
        <taxon>Mucoromycota</taxon>
        <taxon>Glomeromycotina</taxon>
        <taxon>Glomeromycetes</taxon>
        <taxon>Glomerales</taxon>
        <taxon>Glomeraceae</taxon>
        <taxon>Funneliformis</taxon>
    </lineage>
</organism>
<evidence type="ECO:0000256" key="4">
    <source>
        <dbReference type="ARBA" id="ARBA00023284"/>
    </source>
</evidence>
<accession>A0A9N9ENZ9</accession>
<evidence type="ECO:0000256" key="3">
    <source>
        <dbReference type="ARBA" id="ARBA00023157"/>
    </source>
</evidence>
<dbReference type="CDD" id="cd02947">
    <property type="entry name" value="TRX_family"/>
    <property type="match status" value="1"/>
</dbReference>
<evidence type="ECO:0000313" key="7">
    <source>
        <dbReference type="Proteomes" id="UP000789570"/>
    </source>
</evidence>
<evidence type="ECO:0000256" key="1">
    <source>
        <dbReference type="ARBA" id="ARBA00022448"/>
    </source>
</evidence>
<protein>
    <submittedName>
        <fullName evidence="6">7705_t:CDS:1</fullName>
    </submittedName>
</protein>
<dbReference type="Gene3D" id="3.40.30.10">
    <property type="entry name" value="Glutaredoxin"/>
    <property type="match status" value="1"/>
</dbReference>
<dbReference type="OrthoDB" id="2121326at2759"/>
<dbReference type="InterPro" id="IPR005746">
    <property type="entry name" value="Thioredoxin"/>
</dbReference>
<sequence>MFTNQRLIRPTLACVARRVSPAFFHSSIVRRSGQILDGNHDTFDKMVIEAKGPVLVDFYADWCGPCKALTPILEQVVKENKKVDLVKLNTDENPDLAAKYKITSLPTVHAFHNGKSINHFIGVKPLGEIKAFVAKAASLSK</sequence>
<reference evidence="6" key="1">
    <citation type="submission" date="2021-06" db="EMBL/GenBank/DDBJ databases">
        <authorList>
            <person name="Kallberg Y."/>
            <person name="Tangrot J."/>
            <person name="Rosling A."/>
        </authorList>
    </citation>
    <scope>NUCLEOTIDE SEQUENCE</scope>
    <source>
        <strain evidence="6">UK204</strain>
    </source>
</reference>
<comment type="caution">
    <text evidence="6">The sequence shown here is derived from an EMBL/GenBank/DDBJ whole genome shotgun (WGS) entry which is preliminary data.</text>
</comment>
<dbReference type="EMBL" id="CAJVPQ010006737">
    <property type="protein sequence ID" value="CAG8688746.1"/>
    <property type="molecule type" value="Genomic_DNA"/>
</dbReference>
<dbReference type="PROSITE" id="PS00194">
    <property type="entry name" value="THIOREDOXIN_1"/>
    <property type="match status" value="1"/>
</dbReference>
<keyword evidence="2" id="KW-0249">Electron transport</keyword>